<sequence length="235" mass="23228">MNAHRMDQETAERLLGGPVGDPWDGPRSLVLLLTAVRAAPHAGELAGEAAAVRAYQLARAGTPLGQPGRPRRGFTLAGFGARAALASLALAATGGVALAAAGGALPNPLAPSAPTTPPASSAPTTPAATPGGTGQRSTPSAGVDGHLDAPASVVGLCRTYRAAASVDPGRSLDNPVFGDLISAAGGRDEVSDYCDRVLADGSGPTPAGGTPTQRPDTEPSARPTGRQTQPAPAQT</sequence>
<dbReference type="AlphaFoldDB" id="A0A2W2BRG8"/>
<dbReference type="RefSeq" id="WP_146604110.1">
    <property type="nucleotide sequence ID" value="NZ_POUB01000498.1"/>
</dbReference>
<feature type="compositionally biased region" description="Polar residues" evidence="1">
    <location>
        <begin position="225"/>
        <end position="235"/>
    </location>
</feature>
<proteinExistence type="predicted"/>
<keyword evidence="3" id="KW-1185">Reference proteome</keyword>
<feature type="non-terminal residue" evidence="2">
    <location>
        <position position="235"/>
    </location>
</feature>
<evidence type="ECO:0000313" key="2">
    <source>
        <dbReference type="EMBL" id="PZF82658.1"/>
    </source>
</evidence>
<feature type="compositionally biased region" description="Low complexity" evidence="1">
    <location>
        <begin position="118"/>
        <end position="130"/>
    </location>
</feature>
<organism evidence="2 3">
    <name type="scientific">Micromonospora deserti</name>
    <dbReference type="NCBI Taxonomy" id="2070366"/>
    <lineage>
        <taxon>Bacteria</taxon>
        <taxon>Bacillati</taxon>
        <taxon>Actinomycetota</taxon>
        <taxon>Actinomycetes</taxon>
        <taxon>Micromonosporales</taxon>
        <taxon>Micromonosporaceae</taxon>
        <taxon>Micromonospora</taxon>
    </lineage>
</organism>
<feature type="region of interest" description="Disordered" evidence="1">
    <location>
        <begin position="109"/>
        <end position="146"/>
    </location>
</feature>
<feature type="compositionally biased region" description="Low complexity" evidence="1">
    <location>
        <begin position="203"/>
        <end position="212"/>
    </location>
</feature>
<dbReference type="Proteomes" id="UP000248749">
    <property type="component" value="Unassembled WGS sequence"/>
</dbReference>
<dbReference type="EMBL" id="POUB01000498">
    <property type="protein sequence ID" value="PZF82658.1"/>
    <property type="molecule type" value="Genomic_DNA"/>
</dbReference>
<gene>
    <name evidence="2" type="ORF">C1I99_31425</name>
</gene>
<dbReference type="OrthoDB" id="3405601at2"/>
<protein>
    <submittedName>
        <fullName evidence="2">Uncharacterized protein</fullName>
    </submittedName>
</protein>
<accession>A0A2W2BRG8</accession>
<evidence type="ECO:0000256" key="1">
    <source>
        <dbReference type="SAM" id="MobiDB-lite"/>
    </source>
</evidence>
<reference evidence="2 3" key="1">
    <citation type="submission" date="2018-01" db="EMBL/GenBank/DDBJ databases">
        <title>Draft genome sequence of Salinispora sp. 13K206.</title>
        <authorList>
            <person name="Sahin N."/>
            <person name="Saygin H."/>
            <person name="Ay H."/>
        </authorList>
    </citation>
    <scope>NUCLEOTIDE SEQUENCE [LARGE SCALE GENOMIC DNA]</scope>
    <source>
        <strain evidence="2 3">13K206</strain>
    </source>
</reference>
<evidence type="ECO:0000313" key="3">
    <source>
        <dbReference type="Proteomes" id="UP000248749"/>
    </source>
</evidence>
<feature type="region of interest" description="Disordered" evidence="1">
    <location>
        <begin position="196"/>
        <end position="235"/>
    </location>
</feature>
<name>A0A2W2BRG8_9ACTN</name>
<comment type="caution">
    <text evidence="2">The sequence shown here is derived from an EMBL/GenBank/DDBJ whole genome shotgun (WGS) entry which is preliminary data.</text>
</comment>